<organism evidence="2 3">
    <name type="scientific">Sedimenticola thiotaurini</name>
    <dbReference type="NCBI Taxonomy" id="1543721"/>
    <lineage>
        <taxon>Bacteria</taxon>
        <taxon>Pseudomonadati</taxon>
        <taxon>Pseudomonadota</taxon>
        <taxon>Gammaproteobacteria</taxon>
        <taxon>Chromatiales</taxon>
        <taxon>Sedimenticolaceae</taxon>
        <taxon>Sedimenticola</taxon>
    </lineage>
</organism>
<evidence type="ECO:0000313" key="2">
    <source>
        <dbReference type="EMBL" id="AKH21220.1"/>
    </source>
</evidence>
<evidence type="ECO:0000313" key="3">
    <source>
        <dbReference type="Proteomes" id="UP000034410"/>
    </source>
</evidence>
<dbReference type="InterPro" id="IPR029069">
    <property type="entry name" value="HotDog_dom_sf"/>
</dbReference>
<feature type="domain" description="Thioesterase putative" evidence="1">
    <location>
        <begin position="7"/>
        <end position="146"/>
    </location>
</feature>
<dbReference type="Pfam" id="PF09500">
    <property type="entry name" value="YiiD_C"/>
    <property type="match status" value="1"/>
</dbReference>
<dbReference type="SUPFAM" id="SSF54637">
    <property type="entry name" value="Thioesterase/thiol ester dehydrase-isomerase"/>
    <property type="match status" value="1"/>
</dbReference>
<keyword evidence="3" id="KW-1185">Reference proteome</keyword>
<dbReference type="OrthoDB" id="4305330at2"/>
<dbReference type="EMBL" id="CP011412">
    <property type="protein sequence ID" value="AKH21220.1"/>
    <property type="molecule type" value="Genomic_DNA"/>
</dbReference>
<sequence length="148" mass="16473">MQQRLALLEETLHREVPLTRTMGVRVEEHDGRELLFLADFEPNINIHGTAFGGSLYSICAVVCWGMLHLKFEDEGVPAHSVLGDARITYSLPVRGEIKARCRLPDDGSYETFIESLRAGKRSRLELTAEILVGEKVAVRFVGSYSAAV</sequence>
<evidence type="ECO:0000259" key="1">
    <source>
        <dbReference type="Pfam" id="PF09500"/>
    </source>
</evidence>
<dbReference type="Gene3D" id="3.10.129.10">
    <property type="entry name" value="Hotdog Thioesterase"/>
    <property type="match status" value="1"/>
</dbReference>
<protein>
    <recommendedName>
        <fullName evidence="1">Thioesterase putative domain-containing protein</fullName>
    </recommendedName>
</protein>
<dbReference type="RefSeq" id="WP_046860149.1">
    <property type="nucleotide sequence ID" value="NZ_CP011412.1"/>
</dbReference>
<reference evidence="2 3" key="1">
    <citation type="journal article" date="2015" name="Genome Announc.">
        <title>Complete Genome Sequence of Sedimenticola thiotaurini Strain SIP-G1, a Polyphosphate- and Polyhydroxyalkanoate-Accumulating Sulfur-Oxidizing Gammaproteobacterium Isolated from Salt Marsh Sediments.</title>
        <authorList>
            <person name="Flood B.E."/>
            <person name="Jones D.S."/>
            <person name="Bailey J.V."/>
        </authorList>
    </citation>
    <scope>NUCLEOTIDE SEQUENCE [LARGE SCALE GENOMIC DNA]</scope>
    <source>
        <strain evidence="2 3">SIP-G1</strain>
    </source>
</reference>
<dbReference type="Proteomes" id="UP000034410">
    <property type="component" value="Chromosome"/>
</dbReference>
<dbReference type="AlphaFoldDB" id="A0A0F7K205"/>
<dbReference type="InterPro" id="IPR012660">
    <property type="entry name" value="YiiD_C"/>
</dbReference>
<gene>
    <name evidence="2" type="ORF">AAY24_13560</name>
</gene>
<name>A0A0F7K205_9GAMM</name>
<accession>A0A0F7K205</accession>
<dbReference type="KEGG" id="seds:AAY24_13560"/>
<dbReference type="NCBIfam" id="TIGR02447">
    <property type="entry name" value="yiiD_Cterm"/>
    <property type="match status" value="1"/>
</dbReference>
<proteinExistence type="predicted"/>